<feature type="transmembrane region" description="Helical" evidence="1">
    <location>
        <begin position="12"/>
        <end position="32"/>
    </location>
</feature>
<reference evidence="2" key="2">
    <citation type="submission" date="2020-09" db="EMBL/GenBank/DDBJ databases">
        <authorList>
            <person name="Sun Q."/>
            <person name="Kim S."/>
        </authorList>
    </citation>
    <scope>NUCLEOTIDE SEQUENCE</scope>
    <source>
        <strain evidence="2">KCTC 42590</strain>
    </source>
</reference>
<keyword evidence="1" id="KW-1133">Transmembrane helix</keyword>
<keyword evidence="3" id="KW-1185">Reference proteome</keyword>
<reference evidence="2" key="1">
    <citation type="journal article" date="2014" name="Int. J. Syst. Evol. Microbiol.">
        <title>Complete genome sequence of Corynebacterium casei LMG S-19264T (=DSM 44701T), isolated from a smear-ripened cheese.</title>
        <authorList>
            <consortium name="US DOE Joint Genome Institute (JGI-PGF)"/>
            <person name="Walter F."/>
            <person name="Albersmeier A."/>
            <person name="Kalinowski J."/>
            <person name="Ruckert C."/>
        </authorList>
    </citation>
    <scope>NUCLEOTIDE SEQUENCE</scope>
    <source>
        <strain evidence="2">KCTC 42590</strain>
    </source>
</reference>
<dbReference type="AlphaFoldDB" id="A0A919ASQ8"/>
<evidence type="ECO:0000313" key="2">
    <source>
        <dbReference type="EMBL" id="GHF22187.1"/>
    </source>
</evidence>
<keyword evidence="1" id="KW-0812">Transmembrane</keyword>
<dbReference type="EMBL" id="BNCI01000002">
    <property type="protein sequence ID" value="GHF22187.1"/>
    <property type="molecule type" value="Genomic_DNA"/>
</dbReference>
<name>A0A919ASQ8_9PROT</name>
<proteinExistence type="predicted"/>
<protein>
    <submittedName>
        <fullName evidence="2">Uncharacterized protein</fullName>
    </submittedName>
</protein>
<evidence type="ECO:0000256" key="1">
    <source>
        <dbReference type="SAM" id="Phobius"/>
    </source>
</evidence>
<evidence type="ECO:0000313" key="3">
    <source>
        <dbReference type="Proteomes" id="UP000630923"/>
    </source>
</evidence>
<feature type="transmembrane region" description="Helical" evidence="1">
    <location>
        <begin position="52"/>
        <end position="74"/>
    </location>
</feature>
<dbReference type="Proteomes" id="UP000630923">
    <property type="component" value="Unassembled WGS sequence"/>
</dbReference>
<sequence>MQEKSPYRRFLVWTALAPFFGYVWMLGLAYWNGGQVEVLGITFESQLSSREITIVVISIPVFFVGWINSLVACLKAGPLKDKINTHE</sequence>
<gene>
    <name evidence="2" type="ORF">GCM10017044_15380</name>
</gene>
<comment type="caution">
    <text evidence="2">The sequence shown here is derived from an EMBL/GenBank/DDBJ whole genome shotgun (WGS) entry which is preliminary data.</text>
</comment>
<keyword evidence="1" id="KW-0472">Membrane</keyword>
<accession>A0A919ASQ8</accession>
<dbReference type="RefSeq" id="WP_191251656.1">
    <property type="nucleotide sequence ID" value="NZ_BNCI01000002.1"/>
</dbReference>
<organism evidence="2 3">
    <name type="scientific">Kordiimonas sediminis</name>
    <dbReference type="NCBI Taxonomy" id="1735581"/>
    <lineage>
        <taxon>Bacteria</taxon>
        <taxon>Pseudomonadati</taxon>
        <taxon>Pseudomonadota</taxon>
        <taxon>Alphaproteobacteria</taxon>
        <taxon>Kordiimonadales</taxon>
        <taxon>Kordiimonadaceae</taxon>
        <taxon>Kordiimonas</taxon>
    </lineage>
</organism>